<dbReference type="InterPro" id="IPR015422">
    <property type="entry name" value="PyrdxlP-dep_Trfase_small"/>
</dbReference>
<keyword evidence="3" id="KW-0663">Pyridoxal phosphate</keyword>
<dbReference type="InterPro" id="IPR015424">
    <property type="entry name" value="PyrdxlP-dep_Trfase"/>
</dbReference>
<proteinExistence type="inferred from homology"/>
<dbReference type="AlphaFoldDB" id="A0A177UZ15"/>
<evidence type="ECO:0000313" key="10">
    <source>
        <dbReference type="Proteomes" id="UP000836402"/>
    </source>
</evidence>
<dbReference type="Pfam" id="PF01212">
    <property type="entry name" value="Beta_elim_lyase"/>
    <property type="match status" value="1"/>
</dbReference>
<organism evidence="8 9">
    <name type="scientific">Tilletia caries</name>
    <name type="common">wheat bunt fungus</name>
    <dbReference type="NCBI Taxonomy" id="13290"/>
    <lineage>
        <taxon>Eukaryota</taxon>
        <taxon>Fungi</taxon>
        <taxon>Dikarya</taxon>
        <taxon>Basidiomycota</taxon>
        <taxon>Ustilaginomycotina</taxon>
        <taxon>Exobasidiomycetes</taxon>
        <taxon>Tilletiales</taxon>
        <taxon>Tilletiaceae</taxon>
        <taxon>Tilletia</taxon>
    </lineage>
</organism>
<feature type="compositionally biased region" description="Gly residues" evidence="5">
    <location>
        <begin position="437"/>
        <end position="451"/>
    </location>
</feature>
<dbReference type="InterPro" id="IPR023603">
    <property type="entry name" value="Low_specificity_L-TA-like"/>
</dbReference>
<evidence type="ECO:0000256" key="2">
    <source>
        <dbReference type="ARBA" id="ARBA00006966"/>
    </source>
</evidence>
<comment type="cofactor">
    <cofactor evidence="1">
        <name>pyridoxal 5'-phosphate</name>
        <dbReference type="ChEBI" id="CHEBI:597326"/>
    </cofactor>
</comment>
<dbReference type="InterPro" id="IPR001597">
    <property type="entry name" value="ArAA_b-elim_lyase/Thr_aldolase"/>
</dbReference>
<evidence type="ECO:0000259" key="6">
    <source>
        <dbReference type="Pfam" id="PF01212"/>
    </source>
</evidence>
<evidence type="ECO:0000313" key="9">
    <source>
        <dbReference type="Proteomes" id="UP000077671"/>
    </source>
</evidence>
<protein>
    <recommendedName>
        <fullName evidence="6">Aromatic amino acid beta-eliminating lyase/threonine aldolase domain-containing protein</fullName>
    </recommendedName>
</protein>
<dbReference type="InterPro" id="IPR015421">
    <property type="entry name" value="PyrdxlP-dep_Trfase_major"/>
</dbReference>
<dbReference type="GO" id="GO:0006567">
    <property type="term" value="P:L-threonine catabolic process"/>
    <property type="evidence" value="ECO:0007669"/>
    <property type="project" value="TreeGrafter"/>
</dbReference>
<reference evidence="8" key="2">
    <citation type="journal article" date="2019" name="IMA Fungus">
        <title>Genome sequencing and comparison of five Tilletia species to identify candidate genes for the detection of regulated species infecting wheat.</title>
        <authorList>
            <person name="Nguyen H.D.T."/>
            <person name="Sultana T."/>
            <person name="Kesanakurti P."/>
            <person name="Hambleton S."/>
        </authorList>
    </citation>
    <scope>NUCLEOTIDE SEQUENCE</scope>
    <source>
        <strain evidence="8">DAOMC 238032</strain>
    </source>
</reference>
<dbReference type="Gene3D" id="3.40.640.10">
    <property type="entry name" value="Type I PLP-dependent aspartate aminotransferase-like (Major domain)"/>
    <property type="match status" value="1"/>
</dbReference>
<evidence type="ECO:0000256" key="3">
    <source>
        <dbReference type="ARBA" id="ARBA00022898"/>
    </source>
</evidence>
<keyword evidence="10" id="KW-1185">Reference proteome</keyword>
<dbReference type="GO" id="GO:0008732">
    <property type="term" value="F:L-allo-threonine aldolase activity"/>
    <property type="evidence" value="ECO:0007669"/>
    <property type="project" value="TreeGrafter"/>
</dbReference>
<name>A0A177UZ15_9BASI</name>
<dbReference type="Proteomes" id="UP000836402">
    <property type="component" value="Unassembled WGS sequence"/>
</dbReference>
<keyword evidence="4" id="KW-0456">Lyase</keyword>
<dbReference type="FunFam" id="3.40.640.10:FF:000030">
    <property type="entry name" value="Low-specificity L-threonine aldolase"/>
    <property type="match status" value="1"/>
</dbReference>
<reference evidence="7" key="3">
    <citation type="submission" date="2020-10" db="EMBL/GenBank/DDBJ databases">
        <authorList>
            <person name="Sedaghatjoo S."/>
        </authorList>
    </citation>
    <scope>NUCLEOTIDE SEQUENCE</scope>
    <source>
        <strain evidence="7">AZH3</strain>
    </source>
</reference>
<accession>A0A177UZ15</accession>
<feature type="region of interest" description="Disordered" evidence="5">
    <location>
        <begin position="431"/>
        <end position="451"/>
    </location>
</feature>
<dbReference type="NCBIfam" id="NF041359">
    <property type="entry name" value="GntG_guanitoxin"/>
    <property type="match status" value="1"/>
</dbReference>
<dbReference type="SUPFAM" id="SSF53383">
    <property type="entry name" value="PLP-dependent transferases"/>
    <property type="match status" value="1"/>
</dbReference>
<sequence>MPPPTEVQTRLPFRYFSSKPASATQAFSCFNAASMTARTLSTAAAQVPSAPSSIRERFSLPQGPNAYQTSDARNEDKLKAVSRDFRSDTLTIPTDAMFEAMKQASRGDDVYLEDESTTAFEESIALLVQKEAAIFVSSGTLSNQLAIRAHLAGPPHQILLDVRAHINRYESGAAAALSGASSCTVHPSNGLHLRWEEDILPNLILDDDVHLAPTKLVCLENTLGGVVFPQEEIEKIAGKLREVGEGMGVKLHLDGARLWNVAAETGRSMADLAAPFDSVSLCLSKGLGAPMGTVLVGSKAFIHKVRHLRKMYGGGLRQTGPLVAAARVAIEEHFPRLKATHDMRQWLEDRLVEEGVRIESSGTNMIWFDLSPLGLHPDELSLACTQEKYLPSGALPVKTSGNRLVLHHQTDPSALVDLVEVLRRLKADPAGVREGRGSGSCGAGGGSVYRR</sequence>
<dbReference type="EMBL" id="CAJHJG010001697">
    <property type="protein sequence ID" value="CAD6914031.1"/>
    <property type="molecule type" value="Genomic_DNA"/>
</dbReference>
<dbReference type="EMBL" id="LWDD02000495">
    <property type="protein sequence ID" value="KAE8259923.1"/>
    <property type="molecule type" value="Genomic_DNA"/>
</dbReference>
<reference evidence="8" key="1">
    <citation type="submission" date="2016-04" db="EMBL/GenBank/DDBJ databases">
        <authorList>
            <person name="Nguyen H.D."/>
            <person name="Kesanakurti P."/>
            <person name="Cullis J."/>
            <person name="Levesque C.A."/>
            <person name="Hambleton S."/>
        </authorList>
    </citation>
    <scope>NUCLEOTIDE SEQUENCE</scope>
    <source>
        <strain evidence="8">DAOMC 238032</strain>
    </source>
</reference>
<comment type="similarity">
    <text evidence="2">Belongs to the threonine aldolase family.</text>
</comment>
<gene>
    <name evidence="8" type="ORF">A4X03_0g3955</name>
    <name evidence="7" type="ORF">JKIAZH3_G4958</name>
</gene>
<dbReference type="PANTHER" id="PTHR48097:SF9">
    <property type="entry name" value="L-THREONINE ALDOLASE"/>
    <property type="match status" value="1"/>
</dbReference>
<evidence type="ECO:0000256" key="4">
    <source>
        <dbReference type="ARBA" id="ARBA00023239"/>
    </source>
</evidence>
<dbReference type="GO" id="GO:0005829">
    <property type="term" value="C:cytosol"/>
    <property type="evidence" value="ECO:0007669"/>
    <property type="project" value="TreeGrafter"/>
</dbReference>
<evidence type="ECO:0000256" key="1">
    <source>
        <dbReference type="ARBA" id="ARBA00001933"/>
    </source>
</evidence>
<dbReference type="GO" id="GO:0006545">
    <property type="term" value="P:glycine biosynthetic process"/>
    <property type="evidence" value="ECO:0007669"/>
    <property type="project" value="TreeGrafter"/>
</dbReference>
<dbReference type="Proteomes" id="UP000077671">
    <property type="component" value="Unassembled WGS sequence"/>
</dbReference>
<comment type="caution">
    <text evidence="8">The sequence shown here is derived from an EMBL/GenBank/DDBJ whole genome shotgun (WGS) entry which is preliminary data.</text>
</comment>
<dbReference type="Gene3D" id="3.90.1150.10">
    <property type="entry name" value="Aspartate Aminotransferase, domain 1"/>
    <property type="match status" value="1"/>
</dbReference>
<evidence type="ECO:0000256" key="5">
    <source>
        <dbReference type="SAM" id="MobiDB-lite"/>
    </source>
</evidence>
<evidence type="ECO:0000313" key="7">
    <source>
        <dbReference type="EMBL" id="CAD6914031.1"/>
    </source>
</evidence>
<feature type="domain" description="Aromatic amino acid beta-eliminating lyase/threonine aldolase" evidence="6">
    <location>
        <begin position="84"/>
        <end position="364"/>
    </location>
</feature>
<evidence type="ECO:0000313" key="8">
    <source>
        <dbReference type="EMBL" id="KAE8259923.1"/>
    </source>
</evidence>
<dbReference type="PANTHER" id="PTHR48097">
    <property type="entry name" value="L-THREONINE ALDOLASE-RELATED"/>
    <property type="match status" value="1"/>
</dbReference>